<accession>A0A5C1ANI2</accession>
<dbReference type="Proteomes" id="UP000324974">
    <property type="component" value="Chromosome"/>
</dbReference>
<organism evidence="1 2">
    <name type="scientific">Limnoglobus roseus</name>
    <dbReference type="NCBI Taxonomy" id="2598579"/>
    <lineage>
        <taxon>Bacteria</taxon>
        <taxon>Pseudomonadati</taxon>
        <taxon>Planctomycetota</taxon>
        <taxon>Planctomycetia</taxon>
        <taxon>Gemmatales</taxon>
        <taxon>Gemmataceae</taxon>
        <taxon>Limnoglobus</taxon>
    </lineage>
</organism>
<evidence type="ECO:0000313" key="1">
    <source>
        <dbReference type="EMBL" id="QEL19302.1"/>
    </source>
</evidence>
<protein>
    <submittedName>
        <fullName evidence="1">Uncharacterized protein</fullName>
    </submittedName>
</protein>
<evidence type="ECO:0000313" key="2">
    <source>
        <dbReference type="Proteomes" id="UP000324974"/>
    </source>
</evidence>
<keyword evidence="2" id="KW-1185">Reference proteome</keyword>
<dbReference type="OrthoDB" id="283467at2"/>
<reference evidence="2" key="1">
    <citation type="submission" date="2019-08" db="EMBL/GenBank/DDBJ databases">
        <title>Limnoglobus roseus gen. nov., sp. nov., a novel freshwater planctomycete with a giant genome from the family Gemmataceae.</title>
        <authorList>
            <person name="Kulichevskaya I.S."/>
            <person name="Naumoff D.G."/>
            <person name="Miroshnikov K."/>
            <person name="Ivanova A."/>
            <person name="Philippov D.A."/>
            <person name="Hakobyan A."/>
            <person name="Rijpstra I.C."/>
            <person name="Sinninghe Damste J.S."/>
            <person name="Liesack W."/>
            <person name="Dedysh S.N."/>
        </authorList>
    </citation>
    <scope>NUCLEOTIDE SEQUENCE [LARGE SCALE GENOMIC DNA]</scope>
    <source>
        <strain evidence="2">PX52</strain>
    </source>
</reference>
<dbReference type="AlphaFoldDB" id="A0A5C1ANI2"/>
<dbReference type="KEGG" id="lrs:PX52LOC_06367"/>
<gene>
    <name evidence="1" type="ORF">PX52LOC_06367</name>
</gene>
<dbReference type="RefSeq" id="WP_149113709.1">
    <property type="nucleotide sequence ID" value="NZ_CP042425.1"/>
</dbReference>
<dbReference type="EMBL" id="CP042425">
    <property type="protein sequence ID" value="QEL19302.1"/>
    <property type="molecule type" value="Genomic_DNA"/>
</dbReference>
<proteinExistence type="predicted"/>
<sequence length="78" mass="8641">MTIKEVIAELTAKYPKAKLSPSVQHGTALTRATKLKFKKEKGFTFVGKDTDGTEVMVYYNDTADAISCTEIESFSEDD</sequence>
<name>A0A5C1ANI2_9BACT</name>